<keyword evidence="2" id="KW-0802">TPR repeat</keyword>
<accession>A0A4U6D9E2</accession>
<comment type="caution">
    <text evidence="4">The sequence shown here is derived from an EMBL/GenBank/DDBJ whole genome shotgun (WGS) entry which is preliminary data.</text>
</comment>
<dbReference type="Gene3D" id="3.40.50.1110">
    <property type="entry name" value="SGNH hydrolase"/>
    <property type="match status" value="1"/>
</dbReference>
<gene>
    <name evidence="4" type="ORF">FDK13_03850</name>
</gene>
<dbReference type="InterPro" id="IPR036514">
    <property type="entry name" value="SGNH_hydro_sf"/>
</dbReference>
<dbReference type="OrthoDB" id="239390at2"/>
<name>A0A4U6D9E2_9BACT</name>
<keyword evidence="1" id="KW-0677">Repeat</keyword>
<dbReference type="GO" id="GO:0016788">
    <property type="term" value="F:hydrolase activity, acting on ester bonds"/>
    <property type="evidence" value="ECO:0007669"/>
    <property type="project" value="UniProtKB-ARBA"/>
</dbReference>
<protein>
    <recommendedName>
        <fullName evidence="6">Tetratricopeptide repeat protein</fullName>
    </recommendedName>
</protein>
<evidence type="ECO:0008006" key="6">
    <source>
        <dbReference type="Google" id="ProtNLM"/>
    </source>
</evidence>
<dbReference type="PANTHER" id="PTHR44858">
    <property type="entry name" value="TETRATRICOPEPTIDE REPEAT PROTEIN 6"/>
    <property type="match status" value="1"/>
</dbReference>
<keyword evidence="3" id="KW-0472">Membrane</keyword>
<dbReference type="RefSeq" id="WP_137338677.1">
    <property type="nucleotide sequence ID" value="NZ_BSQH01000018.1"/>
</dbReference>
<dbReference type="InterPro" id="IPR019734">
    <property type="entry name" value="TPR_rpt"/>
</dbReference>
<dbReference type="InterPro" id="IPR011990">
    <property type="entry name" value="TPR-like_helical_dom_sf"/>
</dbReference>
<evidence type="ECO:0000256" key="1">
    <source>
        <dbReference type="ARBA" id="ARBA00022737"/>
    </source>
</evidence>
<dbReference type="AlphaFoldDB" id="A0A4U6D9E2"/>
<dbReference type="SUPFAM" id="SSF52266">
    <property type="entry name" value="SGNH hydrolase"/>
    <property type="match status" value="1"/>
</dbReference>
<reference evidence="4 5" key="1">
    <citation type="submission" date="2019-05" db="EMBL/GenBank/DDBJ databases">
        <title>Dyadobacter AR-3-8 sp. nov., isolated from arctic soil.</title>
        <authorList>
            <person name="Chaudhary D.K."/>
        </authorList>
    </citation>
    <scope>NUCLEOTIDE SEQUENCE [LARGE SCALE GENOMIC DNA]</scope>
    <source>
        <strain evidence="4 5">AR-3-8</strain>
    </source>
</reference>
<keyword evidence="5" id="KW-1185">Reference proteome</keyword>
<dbReference type="Gene3D" id="1.25.40.10">
    <property type="entry name" value="Tetratricopeptide repeat domain"/>
    <property type="match status" value="2"/>
</dbReference>
<evidence type="ECO:0000313" key="5">
    <source>
        <dbReference type="Proteomes" id="UP000304900"/>
    </source>
</evidence>
<sequence length="679" mass="77958">MSKKQVLKEKSVRKPDRIIAFRVISILFPFLLLFLVEIALRSFHYGNDLSLFIEYPQDENYLFLNPDASKRYFSNQKNATTGNVEPFKKKKENGTLRFFVLGESTTIGYPYFHNGSFHRWLLYRLTHSYPDQKFEIVNISLTAVNSYTVAGFAKEVVHYEPDAILIYTGHNEYYGALGVGSTENIGGNRFLVKLILKLRELKITQLINNFYEKIIRATASKNQDSDGTRMQRMVSEQRIPYQSDLYERGVEQFRANMDETLELFSKSHIPVLISNLVSNEKDLKPFVSFPVDSIQFPGFSLNYKLGLKAFNNKNYSSAYNFLKAANKSYPENAECNYYLGKLSYAAKNYNAAKQYFSKAKDLDGLRFRAPEALNTILTELTTKYSNTHLVDTKSIFEAHSANQIVGDELILEHVHPDLIGYALMSDAFFTVIEKQKIIKVVGEKMSFDVLLKEMPITKIDSLSGIYKVAKLKSSWPFTGTMHSDSFKINSFEEKTAYELANRKISWLDAMDRSYNYYVENHDLLNARKTVETLILEYPTDAQYYLKSAMLSGEMKDEKRAGFNFKKVFALSPTFDIARYLFVILLKLDKPAEAILYLDYAIANNTSRFDLNPVRNSAVKIMELEKDFSKDSTNKSAFLQIANLYFKMQNKEGAEKYAQKVLVLDTRNAEAKMIISGLGK</sequence>
<keyword evidence="3" id="KW-1133">Transmembrane helix</keyword>
<proteinExistence type="predicted"/>
<dbReference type="InterPro" id="IPR050498">
    <property type="entry name" value="Ycf3"/>
</dbReference>
<dbReference type="SMART" id="SM00028">
    <property type="entry name" value="TPR"/>
    <property type="match status" value="3"/>
</dbReference>
<evidence type="ECO:0000256" key="2">
    <source>
        <dbReference type="ARBA" id="ARBA00022803"/>
    </source>
</evidence>
<organism evidence="4 5">
    <name type="scientific">Dyadobacter frigoris</name>
    <dbReference type="NCBI Taxonomy" id="2576211"/>
    <lineage>
        <taxon>Bacteria</taxon>
        <taxon>Pseudomonadati</taxon>
        <taxon>Bacteroidota</taxon>
        <taxon>Cytophagia</taxon>
        <taxon>Cytophagales</taxon>
        <taxon>Spirosomataceae</taxon>
        <taxon>Dyadobacter</taxon>
    </lineage>
</organism>
<keyword evidence="3" id="KW-0812">Transmembrane</keyword>
<dbReference type="Proteomes" id="UP000304900">
    <property type="component" value="Unassembled WGS sequence"/>
</dbReference>
<dbReference type="PANTHER" id="PTHR44858:SF1">
    <property type="entry name" value="UDP-N-ACETYLGLUCOSAMINE--PEPTIDE N-ACETYLGLUCOSAMINYLTRANSFERASE SPINDLY-RELATED"/>
    <property type="match status" value="1"/>
</dbReference>
<evidence type="ECO:0000313" key="4">
    <source>
        <dbReference type="EMBL" id="TKT93001.1"/>
    </source>
</evidence>
<dbReference type="SUPFAM" id="SSF48452">
    <property type="entry name" value="TPR-like"/>
    <property type="match status" value="1"/>
</dbReference>
<feature type="transmembrane region" description="Helical" evidence="3">
    <location>
        <begin position="20"/>
        <end position="40"/>
    </location>
</feature>
<evidence type="ECO:0000256" key="3">
    <source>
        <dbReference type="SAM" id="Phobius"/>
    </source>
</evidence>
<dbReference type="EMBL" id="SZVO01000002">
    <property type="protein sequence ID" value="TKT93001.1"/>
    <property type="molecule type" value="Genomic_DNA"/>
</dbReference>